<dbReference type="AlphaFoldDB" id="A0A1E3BCH1"/>
<dbReference type="OrthoDB" id="5952526at2759"/>
<gene>
    <name evidence="1" type="ORF">SI65_05254</name>
</gene>
<evidence type="ECO:0000313" key="1">
    <source>
        <dbReference type="EMBL" id="ODM18637.1"/>
    </source>
</evidence>
<evidence type="ECO:0000313" key="2">
    <source>
        <dbReference type="Proteomes" id="UP000094569"/>
    </source>
</evidence>
<dbReference type="EMBL" id="JXNT01000005">
    <property type="protein sequence ID" value="ODM18637.1"/>
    <property type="molecule type" value="Genomic_DNA"/>
</dbReference>
<protein>
    <submittedName>
        <fullName evidence="1">Uncharacterized protein</fullName>
    </submittedName>
</protein>
<sequence>MASSHPLIPKCSPQIRLSAVSKKCATLENEDEKLRKSRDKPFQTSIGHFWADFDTRDYMKARFGLIDALGRVDARDAVEMQLEHARDMLRLSRSNNLDSRYLDVNDTNASEDIENLGLRDIRFCRVAQLVALVLLKTQMVLDLEAMESGSVPRSPIIAGNPDLLDQQNRAMAKYNVELQAYTLYTVVHSLNLHIWPVLYNPQPHIAQRPPMFSPGSLEQARLILAYSYRAWVETRGALELTRERVVSGEWTLTPDSMRPRLPTVFQMRTACAY</sequence>
<reference evidence="1 2" key="1">
    <citation type="journal article" date="2016" name="BMC Genomics">
        <title>Comparative genomic and transcriptomic analyses of the Fuzhuan brick tea-fermentation fungus Aspergillus cristatus.</title>
        <authorList>
            <person name="Ge Y."/>
            <person name="Wang Y."/>
            <person name="Liu Y."/>
            <person name="Tan Y."/>
            <person name="Ren X."/>
            <person name="Zhang X."/>
            <person name="Hyde K.D."/>
            <person name="Liu Y."/>
            <person name="Liu Z."/>
        </authorList>
    </citation>
    <scope>NUCLEOTIDE SEQUENCE [LARGE SCALE GENOMIC DNA]</scope>
    <source>
        <strain evidence="1 2">GZAAS20.1005</strain>
    </source>
</reference>
<organism evidence="1 2">
    <name type="scientific">Aspergillus cristatus</name>
    <name type="common">Chinese Fuzhuan brick tea-fermentation fungus</name>
    <name type="synonym">Eurotium cristatum</name>
    <dbReference type="NCBI Taxonomy" id="573508"/>
    <lineage>
        <taxon>Eukaryota</taxon>
        <taxon>Fungi</taxon>
        <taxon>Dikarya</taxon>
        <taxon>Ascomycota</taxon>
        <taxon>Pezizomycotina</taxon>
        <taxon>Eurotiomycetes</taxon>
        <taxon>Eurotiomycetidae</taxon>
        <taxon>Eurotiales</taxon>
        <taxon>Aspergillaceae</taxon>
        <taxon>Aspergillus</taxon>
        <taxon>Aspergillus subgen. Aspergillus</taxon>
    </lineage>
</organism>
<keyword evidence="2" id="KW-1185">Reference proteome</keyword>
<name>A0A1E3BCH1_ASPCR</name>
<dbReference type="Proteomes" id="UP000094569">
    <property type="component" value="Unassembled WGS sequence"/>
</dbReference>
<accession>A0A1E3BCH1</accession>
<proteinExistence type="predicted"/>
<dbReference type="VEuPathDB" id="FungiDB:SI65_05254"/>
<comment type="caution">
    <text evidence="1">The sequence shown here is derived from an EMBL/GenBank/DDBJ whole genome shotgun (WGS) entry which is preliminary data.</text>
</comment>